<reference evidence="2 3" key="1">
    <citation type="submission" date="2024-01" db="EMBL/GenBank/DDBJ databases">
        <title>The genomes of 5 underutilized Papilionoideae crops provide insights into root nodulation and disease resistanc.</title>
        <authorList>
            <person name="Yuan L."/>
        </authorList>
    </citation>
    <scope>NUCLEOTIDE SEQUENCE [LARGE SCALE GENOMIC DNA]</scope>
    <source>
        <strain evidence="2">ZHUSHIDOU_FW_LH</strain>
        <tissue evidence="2">Leaf</tissue>
    </source>
</reference>
<evidence type="ECO:0000313" key="3">
    <source>
        <dbReference type="Proteomes" id="UP001372338"/>
    </source>
</evidence>
<keyword evidence="1" id="KW-1133">Transmembrane helix</keyword>
<dbReference type="EMBL" id="JAYWIO010000008">
    <property type="protein sequence ID" value="KAK7246403.1"/>
    <property type="molecule type" value="Genomic_DNA"/>
</dbReference>
<protein>
    <submittedName>
        <fullName evidence="2">Uncharacterized protein</fullName>
    </submittedName>
</protein>
<keyword evidence="1" id="KW-0812">Transmembrane</keyword>
<comment type="caution">
    <text evidence="2">The sequence shown here is derived from an EMBL/GenBank/DDBJ whole genome shotgun (WGS) entry which is preliminary data.</text>
</comment>
<dbReference type="Proteomes" id="UP001372338">
    <property type="component" value="Unassembled WGS sequence"/>
</dbReference>
<organism evidence="2 3">
    <name type="scientific">Crotalaria pallida</name>
    <name type="common">Smooth rattlebox</name>
    <name type="synonym">Crotalaria striata</name>
    <dbReference type="NCBI Taxonomy" id="3830"/>
    <lineage>
        <taxon>Eukaryota</taxon>
        <taxon>Viridiplantae</taxon>
        <taxon>Streptophyta</taxon>
        <taxon>Embryophyta</taxon>
        <taxon>Tracheophyta</taxon>
        <taxon>Spermatophyta</taxon>
        <taxon>Magnoliopsida</taxon>
        <taxon>eudicotyledons</taxon>
        <taxon>Gunneridae</taxon>
        <taxon>Pentapetalae</taxon>
        <taxon>rosids</taxon>
        <taxon>fabids</taxon>
        <taxon>Fabales</taxon>
        <taxon>Fabaceae</taxon>
        <taxon>Papilionoideae</taxon>
        <taxon>50 kb inversion clade</taxon>
        <taxon>genistoids sensu lato</taxon>
        <taxon>core genistoids</taxon>
        <taxon>Crotalarieae</taxon>
        <taxon>Crotalaria</taxon>
    </lineage>
</organism>
<keyword evidence="3" id="KW-1185">Reference proteome</keyword>
<name>A0AAN9E4N5_CROPI</name>
<accession>A0AAN9E4N5</accession>
<proteinExistence type="predicted"/>
<evidence type="ECO:0000256" key="1">
    <source>
        <dbReference type="SAM" id="Phobius"/>
    </source>
</evidence>
<sequence length="76" mass="8766">MCLKTIVSLVYTCVNLMFVYAFFENISRKKILEAQFLKRKSNSVVWSSLLSMHAQKGMEKSVAQINELTEVHLIII</sequence>
<keyword evidence="1" id="KW-0472">Membrane</keyword>
<dbReference type="AlphaFoldDB" id="A0AAN9E4N5"/>
<gene>
    <name evidence="2" type="ORF">RIF29_41271</name>
</gene>
<evidence type="ECO:0000313" key="2">
    <source>
        <dbReference type="EMBL" id="KAK7246403.1"/>
    </source>
</evidence>
<feature type="transmembrane region" description="Helical" evidence="1">
    <location>
        <begin position="6"/>
        <end position="23"/>
    </location>
</feature>